<keyword evidence="8 13" id="KW-1133">Transmembrane helix</keyword>
<evidence type="ECO:0000256" key="11">
    <source>
        <dbReference type="ARBA" id="ARBA00023180"/>
    </source>
</evidence>
<dbReference type="SMART" id="SM00365">
    <property type="entry name" value="LRR_SD22"/>
    <property type="match status" value="5"/>
</dbReference>
<dbReference type="InParanoid" id="V4SPU4"/>
<dbReference type="Gene3D" id="3.80.10.10">
    <property type="entry name" value="Ribonuclease Inhibitor"/>
    <property type="match status" value="5"/>
</dbReference>
<evidence type="ECO:0000256" key="3">
    <source>
        <dbReference type="ARBA" id="ARBA00022475"/>
    </source>
</evidence>
<keyword evidence="10" id="KW-0675">Receptor</keyword>
<comment type="subcellular location">
    <subcellularLocation>
        <location evidence="1">Cell membrane</location>
        <topology evidence="1">Single-pass type I membrane protein</topology>
    </subcellularLocation>
</comment>
<dbReference type="FunFam" id="3.80.10.10:FF:000095">
    <property type="entry name" value="LRR receptor-like serine/threonine-protein kinase GSO1"/>
    <property type="match status" value="1"/>
</dbReference>
<keyword evidence="3" id="KW-1003">Cell membrane</keyword>
<evidence type="ECO:0000256" key="7">
    <source>
        <dbReference type="ARBA" id="ARBA00022737"/>
    </source>
</evidence>
<evidence type="ECO:0000256" key="13">
    <source>
        <dbReference type="SAM" id="Phobius"/>
    </source>
</evidence>
<dbReference type="AlphaFoldDB" id="V4SPU4"/>
<name>V4SPU4_CITCL</name>
<dbReference type="Proteomes" id="UP000030687">
    <property type="component" value="Unassembled WGS sequence"/>
</dbReference>
<dbReference type="OMA" id="HYEDETP"/>
<evidence type="ECO:0000256" key="8">
    <source>
        <dbReference type="ARBA" id="ARBA00022989"/>
    </source>
</evidence>
<evidence type="ECO:0000256" key="1">
    <source>
        <dbReference type="ARBA" id="ARBA00004251"/>
    </source>
</evidence>
<feature type="domain" description="Leucine-rich repeat-containing N-terminal plant-type" evidence="14">
    <location>
        <begin position="52"/>
        <end position="92"/>
    </location>
</feature>
<dbReference type="InterPro" id="IPR046956">
    <property type="entry name" value="RLP23-like"/>
</dbReference>
<keyword evidence="9 13" id="KW-0472">Membrane</keyword>
<evidence type="ECO:0000256" key="12">
    <source>
        <dbReference type="SAM" id="MobiDB-lite"/>
    </source>
</evidence>
<dbReference type="Pfam" id="PF08263">
    <property type="entry name" value="LRRNT_2"/>
    <property type="match status" value="1"/>
</dbReference>
<dbReference type="KEGG" id="cic:CICLE_v10010939mg"/>
<dbReference type="SUPFAM" id="SSF52058">
    <property type="entry name" value="L domain-like"/>
    <property type="match status" value="3"/>
</dbReference>
<evidence type="ECO:0000256" key="5">
    <source>
        <dbReference type="ARBA" id="ARBA00022692"/>
    </source>
</evidence>
<accession>V4SPU4</accession>
<feature type="region of interest" description="Disordered" evidence="12">
    <location>
        <begin position="1091"/>
        <end position="1117"/>
    </location>
</feature>
<keyword evidence="4" id="KW-0433">Leucine-rich repeat</keyword>
<dbReference type="EMBL" id="KI536861">
    <property type="protein sequence ID" value="ESR42687.1"/>
    <property type="molecule type" value="Genomic_DNA"/>
</dbReference>
<dbReference type="PRINTS" id="PR00019">
    <property type="entry name" value="LEURICHRPT"/>
</dbReference>
<evidence type="ECO:0000256" key="9">
    <source>
        <dbReference type="ARBA" id="ARBA00023136"/>
    </source>
</evidence>
<dbReference type="InterPro" id="IPR032675">
    <property type="entry name" value="LRR_dom_sf"/>
</dbReference>
<gene>
    <name evidence="15" type="ORF">CICLE_v10010939mg</name>
</gene>
<feature type="transmembrane region" description="Helical" evidence="13">
    <location>
        <begin position="1033"/>
        <end position="1055"/>
    </location>
</feature>
<feature type="compositionally biased region" description="Low complexity" evidence="12">
    <location>
        <begin position="1153"/>
        <end position="1164"/>
    </location>
</feature>
<dbReference type="FunFam" id="3.80.10.10:FF:000041">
    <property type="entry name" value="LRR receptor-like serine/threonine-protein kinase ERECTA"/>
    <property type="match status" value="1"/>
</dbReference>
<reference evidence="15 16" key="1">
    <citation type="submission" date="2013-10" db="EMBL/GenBank/DDBJ databases">
        <authorList>
            <consortium name="International Citrus Genome Consortium"/>
            <person name="Jenkins J."/>
            <person name="Schmutz J."/>
            <person name="Prochnik S."/>
            <person name="Rokhsar D."/>
            <person name="Gmitter F."/>
            <person name="Ollitrault P."/>
            <person name="Machado M."/>
            <person name="Talon M."/>
            <person name="Wincker P."/>
            <person name="Jaillon O."/>
            <person name="Morgante M."/>
        </authorList>
    </citation>
    <scope>NUCLEOTIDE SEQUENCE</scope>
    <source>
        <strain evidence="16">cv. Clemenules</strain>
    </source>
</reference>
<evidence type="ECO:0000259" key="14">
    <source>
        <dbReference type="Pfam" id="PF08263"/>
    </source>
</evidence>
<dbReference type="Pfam" id="PF00560">
    <property type="entry name" value="LRR_1"/>
    <property type="match status" value="4"/>
</dbReference>
<dbReference type="InterPro" id="IPR003591">
    <property type="entry name" value="Leu-rich_rpt_typical-subtyp"/>
</dbReference>
<dbReference type="InterPro" id="IPR001611">
    <property type="entry name" value="Leu-rich_rpt"/>
</dbReference>
<keyword evidence="5 13" id="KW-0812">Transmembrane</keyword>
<evidence type="ECO:0000256" key="4">
    <source>
        <dbReference type="ARBA" id="ARBA00022614"/>
    </source>
</evidence>
<feature type="compositionally biased region" description="Acidic residues" evidence="12">
    <location>
        <begin position="1092"/>
        <end position="1117"/>
    </location>
</feature>
<dbReference type="FunFam" id="3.80.10.10:FF:000213">
    <property type="entry name" value="Tyrosine-sulfated glycopeptide receptor 1"/>
    <property type="match status" value="1"/>
</dbReference>
<dbReference type="GO" id="GO:0005886">
    <property type="term" value="C:plasma membrane"/>
    <property type="evidence" value="ECO:0007669"/>
    <property type="project" value="UniProtKB-SubCell"/>
</dbReference>
<dbReference type="Gramene" id="ESR42687">
    <property type="protein sequence ID" value="ESR42687"/>
    <property type="gene ID" value="CICLE_v10010939mg"/>
</dbReference>
<dbReference type="PANTHER" id="PTHR48061:SF2">
    <property type="entry name" value="RECEPTOR LIKE PROTEIN 30-LIKE"/>
    <property type="match status" value="1"/>
</dbReference>
<organism evidence="15 16">
    <name type="scientific">Citrus clementina</name>
    <name type="common">Clementine</name>
    <name type="synonym">Citrus deliciosa x Citrus sinensis</name>
    <dbReference type="NCBI Taxonomy" id="85681"/>
    <lineage>
        <taxon>Eukaryota</taxon>
        <taxon>Viridiplantae</taxon>
        <taxon>Streptophyta</taxon>
        <taxon>Embryophyta</taxon>
        <taxon>Tracheophyta</taxon>
        <taxon>Spermatophyta</taxon>
        <taxon>Magnoliopsida</taxon>
        <taxon>eudicotyledons</taxon>
        <taxon>Gunneridae</taxon>
        <taxon>Pentapetalae</taxon>
        <taxon>rosids</taxon>
        <taxon>malvids</taxon>
        <taxon>Sapindales</taxon>
        <taxon>Rutaceae</taxon>
        <taxon>Aurantioideae</taxon>
        <taxon>Citrus</taxon>
    </lineage>
</organism>
<evidence type="ECO:0000256" key="2">
    <source>
        <dbReference type="ARBA" id="ARBA00009592"/>
    </source>
</evidence>
<dbReference type="PANTHER" id="PTHR48061">
    <property type="entry name" value="LEUCINE-RICH REPEAT RECEPTOR PROTEIN KINASE EMS1-LIKE-RELATED"/>
    <property type="match status" value="1"/>
</dbReference>
<evidence type="ECO:0000256" key="10">
    <source>
        <dbReference type="ARBA" id="ARBA00023170"/>
    </source>
</evidence>
<dbReference type="Pfam" id="PF13855">
    <property type="entry name" value="LRR_8"/>
    <property type="match status" value="4"/>
</dbReference>
<comment type="similarity">
    <text evidence="2">Belongs to the RLP family.</text>
</comment>
<dbReference type="PROSITE" id="PS51450">
    <property type="entry name" value="LRR"/>
    <property type="match status" value="1"/>
</dbReference>
<keyword evidence="7" id="KW-0677">Repeat</keyword>
<evidence type="ECO:0000313" key="15">
    <source>
        <dbReference type="EMBL" id="ESR42687.1"/>
    </source>
</evidence>
<dbReference type="eggNOG" id="KOG0619">
    <property type="taxonomic scope" value="Eukaryota"/>
</dbReference>
<feature type="region of interest" description="Disordered" evidence="12">
    <location>
        <begin position="1147"/>
        <end position="1171"/>
    </location>
</feature>
<evidence type="ECO:0000313" key="16">
    <source>
        <dbReference type="Proteomes" id="UP000030687"/>
    </source>
</evidence>
<dbReference type="SMART" id="SM00369">
    <property type="entry name" value="LRR_TYP"/>
    <property type="match status" value="8"/>
</dbReference>
<keyword evidence="6" id="KW-0732">Signal</keyword>
<keyword evidence="11" id="KW-0325">Glycoprotein</keyword>
<dbReference type="OrthoDB" id="1394818at2759"/>
<protein>
    <recommendedName>
        <fullName evidence="14">Leucine-rich repeat-containing N-terminal plant-type domain-containing protein</fullName>
    </recommendedName>
</protein>
<sequence>MLFSPFKFQLYGCFQSLIPMRILLLSWLFLIPFLATAFGIDVVLVSGQCQSDQQLLLLQTKNSLVFHSSLSVNLVEWRQGTDCCDWGGVDCDGDGRVIGLDLSNESISGGIENATGLFSLQHLRRLNLAYNSFNGSQIPSRLASLTNLTYLNLSNAGFVGQIPIQVSRMTRLVTLDLSSLYRFRAPMKLENPNLSRLLQNLTELRELSLDGVNISAPGIEWCQALSSLVPKLRVLSLSSCYLSGPIHPSLAKLQSLSVIRLDQNDLLSPVPGFLADFFNLTSLRLSSSGLNGTFPEKILQVHTLEALDLSGNSLLQGSLPDFPKNSSLRTLMLSNTNFSGVLPDSIGNLKNLSRLDLALCYFSGSIPTSLADLTQLVYLDLSFNQFVGPIPSLHMSKNLTHLDLSYNALPGAISSTDWEHLSNLVYVDLSYNSLNGSIPGSLFSLPILQQLHLANNKFGGLIPKFSNASSSALDTIDLSSNRLEGPIPMSIFELKNLKILILSSNKLNGTVQVDAIQMLRNLTRLELSYNNLTVNASSDSSFPSHVSKLRLASCKMKVIPNLKSQSKLFNLDLSDNQISGEIPNWVWEIGNGGLEYLNLSHNLLSSLQRPFSISDLSLITVLDLRSNQLQGNVPYPPPSAVLVDYSNNNFTSSIPDDIGTSMNFTIFFSLSNNYITGVIPETLCRAKNLLVLDLSKNKLGGKMPTCLIEMSEILGVLNLRGNRLSGTLSVTFPGNCALQTLDLNGNQLGGKVPKSLASCTKLEVLDLGNNKINDTFPCWLKNISSLRVLVLRSNSFYGNITCRENDKSWPKLQIVDLASNNFGGRVPQKCITTWKAMMSDEDEAQSNFKHLHFEFLRLDNRYYQDVVTVTSKGLEMELVKILSIFTSIDFSRNNFDGPIPEEIGRFKSLYGLNLSQNALTGPIPSAIGNLQQLESLDLSMNHLSGQIPIQLANLTFLSFLNLSHNNLVGKIPVSTQLQSFSPTSFEGNEGLCGLPLNNCRSSILCGFPATNDCKTNSSKLQPSEPASNKEFNWQFILTGVGFGVGSAAIVAPLMFSKKANKLYDVQIDKLLLVTLPMLGLTYKTSYERSLEAEENLEDELTDDDDDDDDEEQGEMETEGVRGRYCVFCSKLNITRKKVIHDPKCTCHNSPTASSSSSTSTSSSSLAHFDNS</sequence>
<dbReference type="InterPro" id="IPR013210">
    <property type="entry name" value="LRR_N_plant-typ"/>
</dbReference>
<keyword evidence="16" id="KW-1185">Reference proteome</keyword>
<evidence type="ECO:0000256" key="6">
    <source>
        <dbReference type="ARBA" id="ARBA00022729"/>
    </source>
</evidence>
<proteinExistence type="inferred from homology"/>